<keyword evidence="7" id="KW-0131">Cell cycle</keyword>
<organism evidence="7 8">
    <name type="scientific">Anaerovirgula multivorans</name>
    <dbReference type="NCBI Taxonomy" id="312168"/>
    <lineage>
        <taxon>Bacteria</taxon>
        <taxon>Bacillati</taxon>
        <taxon>Bacillota</taxon>
        <taxon>Clostridia</taxon>
        <taxon>Peptostreptococcales</taxon>
        <taxon>Natronincolaceae</taxon>
        <taxon>Anaerovirgula</taxon>
    </lineage>
</organism>
<feature type="transmembrane region" description="Helical" evidence="6">
    <location>
        <begin position="254"/>
        <end position="275"/>
    </location>
</feature>
<dbReference type="Pfam" id="PF01098">
    <property type="entry name" value="FTSW_RODA_SPOVE"/>
    <property type="match status" value="1"/>
</dbReference>
<dbReference type="GO" id="GO:0005886">
    <property type="term" value="C:plasma membrane"/>
    <property type="evidence" value="ECO:0007669"/>
    <property type="project" value="TreeGrafter"/>
</dbReference>
<evidence type="ECO:0000256" key="6">
    <source>
        <dbReference type="SAM" id="Phobius"/>
    </source>
</evidence>
<dbReference type="InterPro" id="IPR047928">
    <property type="entry name" value="Perm_prefix_1"/>
</dbReference>
<feature type="transmembrane region" description="Helical" evidence="6">
    <location>
        <begin position="167"/>
        <end position="192"/>
    </location>
</feature>
<feature type="transmembrane region" description="Helical" evidence="6">
    <location>
        <begin position="204"/>
        <end position="221"/>
    </location>
</feature>
<dbReference type="RefSeq" id="WP_089282594.1">
    <property type="nucleotide sequence ID" value="NZ_FZOJ01000007.1"/>
</dbReference>
<name>A0A239DAZ4_9FIRM</name>
<sequence length="451" mass="49640">MNKHISNFLNKVSEQIQYKSVLGSISEELKSHIYELTDGYIEDGMSEDEAIQKAVKQMGNPVHIGKELNKTHRPKTEWSIISLLGAMVLIGGIALFSIASDQASLLNLDQFLKSYLIYTFIGIGVCTACYFFDYTKLEKYSLFIFIVTIAFLFISQKSSAHVYGVPYIRIGGFSFNPVSIALPFYLISFSGLTNKWVPGNIMDMLKILGLASLAVLTLLFHPSFSNAMLLSGGFIILITIAVMGKGFVGNRKRILTSIYGSVTLGILLLLLHILGQGGYKAARLLVFLNPNSDPSGAGYINFLLNEMLSSAKLFGKSDNLYLTIEGVNRIALPEINTDFVFAYIVSAFGWIIGMVTIMVITLAVVRMFLATRKINHLYGKYLACSIVSVFTLQALGNILMNIGMAPILGFSLPFISYGGINFVVNMALIGVLLGVYRRKDLVIVKQGQLNT</sequence>
<keyword evidence="3" id="KW-0133">Cell shape</keyword>
<evidence type="ECO:0000256" key="2">
    <source>
        <dbReference type="ARBA" id="ARBA00022692"/>
    </source>
</evidence>
<evidence type="ECO:0000313" key="8">
    <source>
        <dbReference type="Proteomes" id="UP000198304"/>
    </source>
</evidence>
<feature type="transmembrane region" description="Helical" evidence="6">
    <location>
        <begin position="111"/>
        <end position="132"/>
    </location>
</feature>
<dbReference type="GO" id="GO:0015648">
    <property type="term" value="F:lipid-linked peptidoglycan transporter activity"/>
    <property type="evidence" value="ECO:0007669"/>
    <property type="project" value="TreeGrafter"/>
</dbReference>
<feature type="transmembrane region" description="Helical" evidence="6">
    <location>
        <begin position="340"/>
        <end position="369"/>
    </location>
</feature>
<dbReference type="Proteomes" id="UP000198304">
    <property type="component" value="Unassembled WGS sequence"/>
</dbReference>
<feature type="transmembrane region" description="Helical" evidence="6">
    <location>
        <begin position="381"/>
        <end position="402"/>
    </location>
</feature>
<accession>A0A239DAZ4</accession>
<feature type="transmembrane region" description="Helical" evidence="6">
    <location>
        <begin position="414"/>
        <end position="436"/>
    </location>
</feature>
<feature type="transmembrane region" description="Helical" evidence="6">
    <location>
        <begin position="227"/>
        <end position="247"/>
    </location>
</feature>
<keyword evidence="7" id="KW-0132">Cell division</keyword>
<evidence type="ECO:0000256" key="1">
    <source>
        <dbReference type="ARBA" id="ARBA00004141"/>
    </source>
</evidence>
<comment type="subcellular location">
    <subcellularLocation>
        <location evidence="1">Membrane</location>
        <topology evidence="1">Multi-pass membrane protein</topology>
    </subcellularLocation>
</comment>
<evidence type="ECO:0000256" key="5">
    <source>
        <dbReference type="ARBA" id="ARBA00023136"/>
    </source>
</evidence>
<evidence type="ECO:0000256" key="3">
    <source>
        <dbReference type="ARBA" id="ARBA00022960"/>
    </source>
</evidence>
<evidence type="ECO:0000313" key="7">
    <source>
        <dbReference type="EMBL" id="SNS29480.1"/>
    </source>
</evidence>
<dbReference type="InterPro" id="IPR001182">
    <property type="entry name" value="FtsW/RodA"/>
</dbReference>
<keyword evidence="2 6" id="KW-0812">Transmembrane</keyword>
<feature type="transmembrane region" description="Helical" evidence="6">
    <location>
        <begin position="78"/>
        <end position="99"/>
    </location>
</feature>
<gene>
    <name evidence="7" type="ORF">SAMN05446037_100785</name>
</gene>
<dbReference type="OrthoDB" id="9802195at2"/>
<evidence type="ECO:0000256" key="4">
    <source>
        <dbReference type="ARBA" id="ARBA00022989"/>
    </source>
</evidence>
<keyword evidence="5 6" id="KW-0472">Membrane</keyword>
<dbReference type="NCBIfam" id="NF038403">
    <property type="entry name" value="perm_prefix_1"/>
    <property type="match status" value="1"/>
</dbReference>
<keyword evidence="4 6" id="KW-1133">Transmembrane helix</keyword>
<protein>
    <submittedName>
        <fullName evidence="7">Cell division protein FtsW, lipid II flippase</fullName>
    </submittedName>
</protein>
<proteinExistence type="predicted"/>
<dbReference type="GO" id="GO:0051301">
    <property type="term" value="P:cell division"/>
    <property type="evidence" value="ECO:0007669"/>
    <property type="project" value="UniProtKB-KW"/>
</dbReference>
<dbReference type="GO" id="GO:0008360">
    <property type="term" value="P:regulation of cell shape"/>
    <property type="evidence" value="ECO:0007669"/>
    <property type="project" value="UniProtKB-KW"/>
</dbReference>
<dbReference type="GO" id="GO:0032153">
    <property type="term" value="C:cell division site"/>
    <property type="evidence" value="ECO:0007669"/>
    <property type="project" value="TreeGrafter"/>
</dbReference>
<dbReference type="PANTHER" id="PTHR30474">
    <property type="entry name" value="CELL CYCLE PROTEIN"/>
    <property type="match status" value="1"/>
</dbReference>
<reference evidence="8" key="1">
    <citation type="submission" date="2017-06" db="EMBL/GenBank/DDBJ databases">
        <authorList>
            <person name="Varghese N."/>
            <person name="Submissions S."/>
        </authorList>
    </citation>
    <scope>NUCLEOTIDE SEQUENCE [LARGE SCALE GENOMIC DNA]</scope>
    <source>
        <strain evidence="8">SCA</strain>
    </source>
</reference>
<dbReference type="AlphaFoldDB" id="A0A239DAZ4"/>
<feature type="transmembrane region" description="Helical" evidence="6">
    <location>
        <begin position="139"/>
        <end position="155"/>
    </location>
</feature>
<dbReference type="EMBL" id="FZOJ01000007">
    <property type="protein sequence ID" value="SNS29480.1"/>
    <property type="molecule type" value="Genomic_DNA"/>
</dbReference>
<keyword evidence="8" id="KW-1185">Reference proteome</keyword>
<dbReference type="PANTHER" id="PTHR30474:SF1">
    <property type="entry name" value="PEPTIDOGLYCAN GLYCOSYLTRANSFERASE MRDB"/>
    <property type="match status" value="1"/>
</dbReference>